<dbReference type="InterPro" id="IPR036875">
    <property type="entry name" value="Znf_CCHC_sf"/>
</dbReference>
<evidence type="ECO:0000313" key="1">
    <source>
        <dbReference type="EMBL" id="AAZ91511.1"/>
    </source>
</evidence>
<proteinExistence type="predicted"/>
<organism evidence="1">
    <name type="scientific">Human immunodeficiency virus type 1</name>
    <name type="common">HIV-1</name>
    <dbReference type="NCBI Taxonomy" id="11676"/>
    <lineage>
        <taxon>Viruses</taxon>
        <taxon>Riboviria</taxon>
        <taxon>Pararnavirae</taxon>
        <taxon>Artverviricota</taxon>
        <taxon>Revtraviricetes</taxon>
        <taxon>Ortervirales</taxon>
        <taxon>Retroviridae</taxon>
        <taxon>Orthoretrovirinae</taxon>
        <taxon>Lentivirus</taxon>
        <taxon>Lentivirus humimdef1</taxon>
    </lineage>
</organism>
<accession>Q3S7Z5</accession>
<gene>
    <name evidence="1" type="primary">gag</name>
</gene>
<feature type="non-terminal residue" evidence="1">
    <location>
        <position position="148"/>
    </location>
</feature>
<protein>
    <submittedName>
        <fullName evidence="1">Gag protein</fullName>
    </submittedName>
</protein>
<dbReference type="Gene3D" id="1.20.5.760">
    <property type="entry name" value="Single helix bin"/>
    <property type="match status" value="1"/>
</dbReference>
<sequence>LFKASEVYSPAAFWTSNKGQRSPLETMSTGSLKPSELNKLHKMSKIGCQKPCYVQNAEPRLQDHFKSIRASGHIRGNDDSMSGEWEASPQSKSVVCAMSQANNTNIMMQKSNFKGPRRPVKCFNCGKEGPISQEIAGPSEKGLLEMWG</sequence>
<dbReference type="SUPFAM" id="SSF57756">
    <property type="entry name" value="Retrovirus zinc finger-like domains"/>
    <property type="match status" value="1"/>
</dbReference>
<dbReference type="EMBL" id="DQ154985">
    <property type="protein sequence ID" value="AAZ91511.1"/>
    <property type="molecule type" value="Genomic_DNA"/>
</dbReference>
<feature type="non-terminal residue" evidence="1">
    <location>
        <position position="1"/>
    </location>
</feature>
<organismHost>
    <name type="scientific">Homo sapiens</name>
    <name type="common">Human</name>
    <dbReference type="NCBI Taxonomy" id="9606"/>
</organismHost>
<name>Q3S7Z5_HV1</name>
<reference evidence="1" key="1">
    <citation type="submission" date="2005-08" db="EMBL/GenBank/DDBJ databases">
        <title>Genomic Diversity of HIV-1 subtypes in Northern Kenya.</title>
        <authorList>
            <person name="Khamadi S.A."/>
            <person name="Ochieng W."/>
            <person name="Lihana R.W."/>
            <person name="Kiptoo M.K."/>
            <person name="Kinyua J.G."/>
            <person name="Lagat N."/>
            <person name="Muriuki J."/>
            <person name="Mwangi J."/>
            <person name="Pelle R."/>
            <person name="Muigai A."/>
            <person name="Carter J."/>
            <person name="Yamada R."/>
            <person name="Mpoke S."/>
        </authorList>
    </citation>
    <scope>NUCLEOTIDE SEQUENCE</scope>
    <source>
        <strain evidence="1">MYDH040</strain>
    </source>
</reference>
<dbReference type="GO" id="GO:0008270">
    <property type="term" value="F:zinc ion binding"/>
    <property type="evidence" value="ECO:0007669"/>
    <property type="project" value="InterPro"/>
</dbReference>
<dbReference type="GO" id="GO:0003676">
    <property type="term" value="F:nucleic acid binding"/>
    <property type="evidence" value="ECO:0007669"/>
    <property type="project" value="InterPro"/>
</dbReference>